<proteinExistence type="predicted"/>
<reference evidence="1 2" key="1">
    <citation type="submission" date="2021-03" db="EMBL/GenBank/DDBJ databases">
        <title>Sequencing the genomes of 1000 actinobacteria strains.</title>
        <authorList>
            <person name="Klenk H.-P."/>
        </authorList>
    </citation>
    <scope>NUCLEOTIDE SEQUENCE [LARGE SCALE GENOMIC DNA]</scope>
    <source>
        <strain evidence="1 2">DSM 13468</strain>
    </source>
</reference>
<organism evidence="1 2">
    <name type="scientific">Microbacterium phyllosphaerae</name>
    <dbReference type="NCBI Taxonomy" id="124798"/>
    <lineage>
        <taxon>Bacteria</taxon>
        <taxon>Bacillati</taxon>
        <taxon>Actinomycetota</taxon>
        <taxon>Actinomycetes</taxon>
        <taxon>Micrococcales</taxon>
        <taxon>Microbacteriaceae</taxon>
        <taxon>Microbacterium</taxon>
    </lineage>
</organism>
<dbReference type="RefSeq" id="WP_210097349.1">
    <property type="nucleotide sequence ID" value="NZ_BAAAIO010000001.1"/>
</dbReference>
<evidence type="ECO:0000313" key="2">
    <source>
        <dbReference type="Proteomes" id="UP000703720"/>
    </source>
</evidence>
<gene>
    <name evidence="1" type="ORF">JOF42_001567</name>
</gene>
<protein>
    <submittedName>
        <fullName evidence="1">Uncharacterized protein</fullName>
    </submittedName>
</protein>
<sequence>MAKYTARPPRGDRPLLVLGISGVVVLEGEAAVPVSTHHLSAWGRWVRDVAIPDAAPERLAELAARFEIVWASEWGHNAHTAFRDALDLPDEPWPFLPVQFDKLRIIREYAGALPWVWVDDPIVDLHGIPECTDGVIVRVDPADGIVGIDPDDLWERVAQLPQRDDAETEDTDVGGRA</sequence>
<dbReference type="Proteomes" id="UP000703720">
    <property type="component" value="Unassembled WGS sequence"/>
</dbReference>
<accession>A0ABS4WPE1</accession>
<name>A0ABS4WPE1_9MICO</name>
<dbReference type="EMBL" id="JAGIOA010000001">
    <property type="protein sequence ID" value="MBP2378072.1"/>
    <property type="molecule type" value="Genomic_DNA"/>
</dbReference>
<evidence type="ECO:0000313" key="1">
    <source>
        <dbReference type="EMBL" id="MBP2378072.1"/>
    </source>
</evidence>
<keyword evidence="2" id="KW-1185">Reference proteome</keyword>
<comment type="caution">
    <text evidence="1">The sequence shown here is derived from an EMBL/GenBank/DDBJ whole genome shotgun (WGS) entry which is preliminary data.</text>
</comment>